<comment type="caution">
    <text evidence="2">The sequence shown here is derived from an EMBL/GenBank/DDBJ whole genome shotgun (WGS) entry which is preliminary data.</text>
</comment>
<dbReference type="Pfam" id="PF14030">
    <property type="entry name" value="DUF4245"/>
    <property type="match status" value="1"/>
</dbReference>
<name>A0ABP5Z964_9ACTN</name>
<proteinExistence type="predicted"/>
<evidence type="ECO:0000256" key="1">
    <source>
        <dbReference type="SAM" id="Phobius"/>
    </source>
</evidence>
<evidence type="ECO:0000313" key="2">
    <source>
        <dbReference type="EMBL" id="GAA2494527.1"/>
    </source>
</evidence>
<dbReference type="EMBL" id="BAAATA010000018">
    <property type="protein sequence ID" value="GAA2494527.1"/>
    <property type="molecule type" value="Genomic_DNA"/>
</dbReference>
<keyword evidence="1" id="KW-1133">Transmembrane helix</keyword>
<organism evidence="2 3">
    <name type="scientific">Streptomyces thermolineatus</name>
    <dbReference type="NCBI Taxonomy" id="44033"/>
    <lineage>
        <taxon>Bacteria</taxon>
        <taxon>Bacillati</taxon>
        <taxon>Actinomycetota</taxon>
        <taxon>Actinomycetes</taxon>
        <taxon>Kitasatosporales</taxon>
        <taxon>Streptomycetaceae</taxon>
        <taxon>Streptomyces</taxon>
    </lineage>
</organism>
<keyword evidence="3" id="KW-1185">Reference proteome</keyword>
<protein>
    <submittedName>
        <fullName evidence="2">DUF4245 domain-containing protein</fullName>
    </submittedName>
</protein>
<feature type="transmembrane region" description="Helical" evidence="1">
    <location>
        <begin position="12"/>
        <end position="28"/>
    </location>
</feature>
<reference evidence="3" key="1">
    <citation type="journal article" date="2019" name="Int. J. Syst. Evol. Microbiol.">
        <title>The Global Catalogue of Microorganisms (GCM) 10K type strain sequencing project: providing services to taxonomists for standard genome sequencing and annotation.</title>
        <authorList>
            <consortium name="The Broad Institute Genomics Platform"/>
            <consortium name="The Broad Institute Genome Sequencing Center for Infectious Disease"/>
            <person name="Wu L."/>
            <person name="Ma J."/>
        </authorList>
    </citation>
    <scope>NUCLEOTIDE SEQUENCE [LARGE SCALE GENOMIC DNA]</scope>
    <source>
        <strain evidence="3">JCM 6307</strain>
    </source>
</reference>
<keyword evidence="1" id="KW-0472">Membrane</keyword>
<dbReference type="RefSeq" id="WP_344383988.1">
    <property type="nucleotide sequence ID" value="NZ_BAAATA010000018.1"/>
</dbReference>
<gene>
    <name evidence="2" type="ORF">GCM10010406_33270</name>
</gene>
<dbReference type="InterPro" id="IPR025339">
    <property type="entry name" value="DUF4245"/>
</dbReference>
<sequence length="170" mass="18483">MRGKQTVRDMVLSMAAIGLLAGGIYLFIPHTEDDPVKPVDYRVELGQARRAAPYPVAAPEGLPEQWRATSVRYRGAGESGGAEWHLGFINPQQEYAAVEQSNGPAAKFVADVSKGAEENGTRKIEGTTWKRYDGEKYNALVRQEKNVTTVVTGTAPHDQLAELAAALRTS</sequence>
<accession>A0ABP5Z964</accession>
<dbReference type="Proteomes" id="UP001501358">
    <property type="component" value="Unassembled WGS sequence"/>
</dbReference>
<evidence type="ECO:0000313" key="3">
    <source>
        <dbReference type="Proteomes" id="UP001501358"/>
    </source>
</evidence>
<keyword evidence="1" id="KW-0812">Transmembrane</keyword>